<accession>A0A4V1IRC6</accession>
<dbReference type="AlphaFoldDB" id="A0A4V1IRC6"/>
<gene>
    <name evidence="1" type="ORF">BDK51DRAFT_35140</name>
</gene>
<dbReference type="EMBL" id="KZ996005">
    <property type="protein sequence ID" value="RKO89587.1"/>
    <property type="molecule type" value="Genomic_DNA"/>
</dbReference>
<organism evidence="1 2">
    <name type="scientific">Blyttiomyces helicus</name>
    <dbReference type="NCBI Taxonomy" id="388810"/>
    <lineage>
        <taxon>Eukaryota</taxon>
        <taxon>Fungi</taxon>
        <taxon>Fungi incertae sedis</taxon>
        <taxon>Chytridiomycota</taxon>
        <taxon>Chytridiomycota incertae sedis</taxon>
        <taxon>Chytridiomycetes</taxon>
        <taxon>Chytridiomycetes incertae sedis</taxon>
        <taxon>Blyttiomyces</taxon>
    </lineage>
</organism>
<keyword evidence="2" id="KW-1185">Reference proteome</keyword>
<name>A0A4V1IRC6_9FUNG</name>
<evidence type="ECO:0000313" key="2">
    <source>
        <dbReference type="Proteomes" id="UP000269721"/>
    </source>
</evidence>
<protein>
    <submittedName>
        <fullName evidence="1">Uncharacterized protein</fullName>
    </submittedName>
</protein>
<feature type="non-terminal residue" evidence="1">
    <location>
        <position position="197"/>
    </location>
</feature>
<dbReference type="Proteomes" id="UP000269721">
    <property type="component" value="Unassembled WGS sequence"/>
</dbReference>
<proteinExistence type="predicted"/>
<reference evidence="2" key="1">
    <citation type="journal article" date="2018" name="Nat. Microbiol.">
        <title>Leveraging single-cell genomics to expand the fungal tree of life.</title>
        <authorList>
            <person name="Ahrendt S.R."/>
            <person name="Quandt C.A."/>
            <person name="Ciobanu D."/>
            <person name="Clum A."/>
            <person name="Salamov A."/>
            <person name="Andreopoulos B."/>
            <person name="Cheng J.F."/>
            <person name="Woyke T."/>
            <person name="Pelin A."/>
            <person name="Henrissat B."/>
            <person name="Reynolds N.K."/>
            <person name="Benny G.L."/>
            <person name="Smith M.E."/>
            <person name="James T.Y."/>
            <person name="Grigoriev I.V."/>
        </authorList>
    </citation>
    <scope>NUCLEOTIDE SEQUENCE [LARGE SCALE GENOMIC DNA]</scope>
</reference>
<sequence length="197" mass="21141">MTVPEVSSILVLISDKSTPPSSGFTGRMNVIGVPVGTRRPSHTRPNHQWLSAPLRVAHGGRRSSRVHNDDPSLTFRIVPQPIPQERFHDGIAQAGEGLAEMVSAVGCLESVLPGAQGVGEVYFMLGGWGEVGRKVRVPKTPLPATRTSGYYPQPRYQGWEEGQHLIAQDGGACQCNIEAHPIATTCSPSRLGRTSAT</sequence>
<evidence type="ECO:0000313" key="1">
    <source>
        <dbReference type="EMBL" id="RKO89587.1"/>
    </source>
</evidence>